<organism evidence="1 2">
    <name type="scientific">Rheinheimera nanhaiensis E407-8</name>
    <dbReference type="NCBI Taxonomy" id="562729"/>
    <lineage>
        <taxon>Bacteria</taxon>
        <taxon>Pseudomonadati</taxon>
        <taxon>Pseudomonadota</taxon>
        <taxon>Gammaproteobacteria</taxon>
        <taxon>Chromatiales</taxon>
        <taxon>Chromatiaceae</taxon>
        <taxon>Rheinheimera</taxon>
    </lineage>
</organism>
<dbReference type="EMBL" id="BAFK01000024">
    <property type="protein sequence ID" value="GAB60256.1"/>
    <property type="molecule type" value="Genomic_DNA"/>
</dbReference>
<comment type="caution">
    <text evidence="1">The sequence shown here is derived from an EMBL/GenBank/DDBJ whole genome shotgun (WGS) entry which is preliminary data.</text>
</comment>
<gene>
    <name evidence="1" type="ORF">RNAN_3275</name>
</gene>
<dbReference type="STRING" id="562729.RNAN_3275"/>
<protein>
    <submittedName>
        <fullName evidence="1">Uncharacterized protein</fullName>
    </submittedName>
</protein>
<dbReference type="Proteomes" id="UP000004374">
    <property type="component" value="Unassembled WGS sequence"/>
</dbReference>
<evidence type="ECO:0000313" key="2">
    <source>
        <dbReference type="Proteomes" id="UP000004374"/>
    </source>
</evidence>
<proteinExistence type="predicted"/>
<name>I1E1S8_9GAMM</name>
<reference evidence="1 2" key="1">
    <citation type="journal article" date="2012" name="J. Bacteriol.">
        <title>Genome Sequence of the Protease-Producing Bacterium Rheinheimera nanhaiensis E407-8T, Isolated from Deep-Sea Sediment of the South China Sea.</title>
        <authorList>
            <person name="Zhang X.-Y."/>
            <person name="Zhang Y.-J."/>
            <person name="Qin Q.-L."/>
            <person name="Xie B.-B."/>
            <person name="Chen X.-L."/>
            <person name="Zhou B.-C."/>
            <person name="Zhang Y.-Z."/>
        </authorList>
    </citation>
    <scope>NUCLEOTIDE SEQUENCE [LARGE SCALE GENOMIC DNA]</scope>
    <source>
        <strain evidence="1 2">E407-8</strain>
    </source>
</reference>
<sequence>MHNQQSLLVRQSDSPSGRRCIFKQKMPVFESVLVSFLFYFQF</sequence>
<keyword evidence="2" id="KW-1185">Reference proteome</keyword>
<evidence type="ECO:0000313" key="1">
    <source>
        <dbReference type="EMBL" id="GAB60256.1"/>
    </source>
</evidence>
<dbReference type="AlphaFoldDB" id="I1E1S8"/>
<accession>I1E1S8</accession>